<feature type="region of interest" description="Disordered" evidence="1">
    <location>
        <begin position="1"/>
        <end position="42"/>
    </location>
</feature>
<evidence type="ECO:0000256" key="1">
    <source>
        <dbReference type="SAM" id="MobiDB-lite"/>
    </source>
</evidence>
<proteinExistence type="predicted"/>
<organism evidence="2">
    <name type="scientific">Mycolicibacterium phage Alyssa1</name>
    <dbReference type="NCBI Taxonomy" id="3240801"/>
    <lineage>
        <taxon>Viruses</taxon>
        <taxon>Duplodnaviria</taxon>
        <taxon>Heunggongvirae</taxon>
        <taxon>Uroviricota</taxon>
        <taxon>Caudoviricetes</taxon>
    </lineage>
</organism>
<name>A0AB39U288_9CAUD</name>
<evidence type="ECO:0000313" key="2">
    <source>
        <dbReference type="EMBL" id="XDR06104.1"/>
    </source>
</evidence>
<reference evidence="2" key="1">
    <citation type="submission" date="2023-07" db="EMBL/GenBank/DDBJ databases">
        <title>Novel Phage-like Particles from Mycolicibacterium aichiense.</title>
        <authorList>
            <person name="Saha M.S."/>
            <person name="Roman A."/>
            <person name="Doherty M."/>
            <person name="Shijo M."/>
            <person name="Riddick Z."/>
        </authorList>
    </citation>
    <scope>NUCLEOTIDE SEQUENCE</scope>
</reference>
<accession>A0AB39U288</accession>
<evidence type="ECO:0008006" key="3">
    <source>
        <dbReference type="Google" id="ProtNLM"/>
    </source>
</evidence>
<protein>
    <recommendedName>
        <fullName evidence="3">Scaffolding protein</fullName>
    </recommendedName>
</protein>
<dbReference type="EMBL" id="OR387110">
    <property type="protein sequence ID" value="XDR06104.1"/>
    <property type="molecule type" value="Genomic_DNA"/>
</dbReference>
<feature type="region of interest" description="Disordered" evidence="1">
    <location>
        <begin position="120"/>
        <end position="156"/>
    </location>
</feature>
<sequence length="156" mass="16575">MTETNQTAQPEAVSDADGQTAPPEGHGAAEQNQGLAEARDRYRIERDSAREELATAAARIERMQRAEVERLAGEHLAMPGDLFSLSGNELADYLTDDGDVDAEKVAADVAVVLAERPGLKKGLVRGYDPSQGLGGGGQPKREPSTAGPTDLEPRRP</sequence>